<dbReference type="SUPFAM" id="SSF53474">
    <property type="entry name" value="alpha/beta-Hydrolases"/>
    <property type="match status" value="1"/>
</dbReference>
<keyword evidence="1" id="KW-0732">Signal</keyword>
<protein>
    <recommendedName>
        <fullName evidence="2">Peptidase S9 prolyl oligopeptidase catalytic domain-containing protein</fullName>
    </recommendedName>
</protein>
<dbReference type="AlphaFoldDB" id="A0A8H3G484"/>
<sequence length="835" mass="91764">MEVTALQLASLRSGMYLGPFRSEQEVIQSQASWGADPLEAVGGFRALAYDKEINYPSSLAPSGRVFWSIHQLESSSTSGDVAEATLIVGFPNIDWPSLQSVYGWAALQYQAWARGHLTIAANYAQSVLFYADNVIEFWIDDDHYFGGDYYAYRRAPLVLHLSPGSHNVDIRLIRDVRVMGGIGQPKISIKLKAESSNGSLVLVGHRALIPSIVNGVLASPFAFVPVRNQGRTAIDILDITTNAKIPPVSFSLEVTYVGSESPDRLLSTVISTAFSTHNSHSPHKITFLHPGGIVSYAILRAPSKKAISSLSPRKRLPILLNLHGAGLEADSDQVRHMLDSVPDLPSWVLFPTGVTPWSGDDWHTWGFADVEAAIAAIIGWIETVGWDGPSVDANGWLVTGHSNGGQGTWYALTHRPDKVIGAAPVSGYSSIEGYVSYQMWAEADPGATMSLQNSMGSFRHELLIPNFKGIPIMQQHGSADKNVPAFHSRRMNQLISQMNGDSAHQYVELKGKSHWFDGVMTTVPLIEFYDILRHEADWAKLPQAFTIMIANPADMGARGGLSVDQLINPDRLGRIEVERYPTSATWVLRTSNILRFHFIAPEKLDTLPHKLVIDQSSLELPPGKERFACWLVWSEQTFWHVSDNRQWLAEERHGTQLGPLDSILRSVGHFLIRTSTPASDVALQIARNLFQYFAADSEIDDLNAAVGSQSGNVISVTLGTDSSMLGSHSDPVGLEDGGGLYIRRRGGIKKVFPFELGMGAIFLRPLLDKRLELVIWGFDKHGLRQAARLMPMLTGVGQPEFVVVRKRCAWKGAAGVLAMGSFDNLWKVSEASFVS</sequence>
<name>A0A8H3G484_9LECA</name>
<comment type="caution">
    <text evidence="3">The sequence shown here is derived from an EMBL/GenBank/DDBJ whole genome shotgun (WGS) entry which is preliminary data.</text>
</comment>
<dbReference type="OrthoDB" id="449091at2759"/>
<dbReference type="GO" id="GO:0008236">
    <property type="term" value="F:serine-type peptidase activity"/>
    <property type="evidence" value="ECO:0007669"/>
    <property type="project" value="InterPro"/>
</dbReference>
<evidence type="ECO:0000313" key="3">
    <source>
        <dbReference type="EMBL" id="CAF9936432.1"/>
    </source>
</evidence>
<accession>A0A8H3G484</accession>
<dbReference type="PANTHER" id="PTHR43037">
    <property type="entry name" value="UNNAMED PRODUCT-RELATED"/>
    <property type="match status" value="1"/>
</dbReference>
<feature type="domain" description="Peptidase S9 prolyl oligopeptidase catalytic" evidence="2">
    <location>
        <begin position="359"/>
        <end position="517"/>
    </location>
</feature>
<reference evidence="3" key="1">
    <citation type="submission" date="2021-03" db="EMBL/GenBank/DDBJ databases">
        <authorList>
            <person name="Tagirdzhanova G."/>
        </authorList>
    </citation>
    <scope>NUCLEOTIDE SEQUENCE</scope>
</reference>
<dbReference type="GO" id="GO:0006508">
    <property type="term" value="P:proteolysis"/>
    <property type="evidence" value="ECO:0007669"/>
    <property type="project" value="InterPro"/>
</dbReference>
<keyword evidence="4" id="KW-1185">Reference proteome</keyword>
<gene>
    <name evidence="3" type="ORF">ALECFALPRED_006851</name>
</gene>
<evidence type="ECO:0000259" key="2">
    <source>
        <dbReference type="Pfam" id="PF00326"/>
    </source>
</evidence>
<dbReference type="EMBL" id="CAJPDR010000442">
    <property type="protein sequence ID" value="CAF9936432.1"/>
    <property type="molecule type" value="Genomic_DNA"/>
</dbReference>
<proteinExistence type="predicted"/>
<evidence type="ECO:0000256" key="1">
    <source>
        <dbReference type="ARBA" id="ARBA00022729"/>
    </source>
</evidence>
<dbReference type="InterPro" id="IPR001375">
    <property type="entry name" value="Peptidase_S9_cat"/>
</dbReference>
<dbReference type="InterPro" id="IPR050955">
    <property type="entry name" value="Plant_Biomass_Hydrol_Est"/>
</dbReference>
<dbReference type="Pfam" id="PF00326">
    <property type="entry name" value="Peptidase_S9"/>
    <property type="match status" value="1"/>
</dbReference>
<evidence type="ECO:0000313" key="4">
    <source>
        <dbReference type="Proteomes" id="UP000664203"/>
    </source>
</evidence>
<dbReference type="PANTHER" id="PTHR43037:SF4">
    <property type="entry name" value="PEPTIDASE S9 PROLYL OLIGOPEPTIDASE CATALYTIC DOMAIN-CONTAINING PROTEIN"/>
    <property type="match status" value="1"/>
</dbReference>
<organism evidence="3 4">
    <name type="scientific">Alectoria fallacina</name>
    <dbReference type="NCBI Taxonomy" id="1903189"/>
    <lineage>
        <taxon>Eukaryota</taxon>
        <taxon>Fungi</taxon>
        <taxon>Dikarya</taxon>
        <taxon>Ascomycota</taxon>
        <taxon>Pezizomycotina</taxon>
        <taxon>Lecanoromycetes</taxon>
        <taxon>OSLEUM clade</taxon>
        <taxon>Lecanoromycetidae</taxon>
        <taxon>Lecanorales</taxon>
        <taxon>Lecanorineae</taxon>
        <taxon>Parmeliaceae</taxon>
        <taxon>Alectoria</taxon>
    </lineage>
</organism>
<dbReference type="InterPro" id="IPR029058">
    <property type="entry name" value="AB_hydrolase_fold"/>
</dbReference>
<dbReference type="Proteomes" id="UP000664203">
    <property type="component" value="Unassembled WGS sequence"/>
</dbReference>
<dbReference type="Gene3D" id="3.40.50.1820">
    <property type="entry name" value="alpha/beta hydrolase"/>
    <property type="match status" value="1"/>
</dbReference>